<dbReference type="PROSITE" id="PS51819">
    <property type="entry name" value="VOC"/>
    <property type="match status" value="1"/>
</dbReference>
<gene>
    <name evidence="2" type="ORF">EDB95_3418</name>
</gene>
<dbReference type="RefSeq" id="WP_133994977.1">
    <property type="nucleotide sequence ID" value="NZ_SODV01000001.1"/>
</dbReference>
<organism evidence="2 3">
    <name type="scientific">Dinghuibacter silviterrae</name>
    <dbReference type="NCBI Taxonomy" id="1539049"/>
    <lineage>
        <taxon>Bacteria</taxon>
        <taxon>Pseudomonadati</taxon>
        <taxon>Bacteroidota</taxon>
        <taxon>Chitinophagia</taxon>
        <taxon>Chitinophagales</taxon>
        <taxon>Chitinophagaceae</taxon>
        <taxon>Dinghuibacter</taxon>
    </lineage>
</organism>
<dbReference type="PANTHER" id="PTHR33993">
    <property type="entry name" value="GLYOXALASE-RELATED"/>
    <property type="match status" value="1"/>
</dbReference>
<proteinExistence type="predicted"/>
<dbReference type="InterPro" id="IPR052164">
    <property type="entry name" value="Anthracycline_SecMetBiosynth"/>
</dbReference>
<reference evidence="2 3" key="1">
    <citation type="submission" date="2019-03" db="EMBL/GenBank/DDBJ databases">
        <title>Genomic Encyclopedia of Type Strains, Phase IV (KMG-IV): sequencing the most valuable type-strain genomes for metagenomic binning, comparative biology and taxonomic classification.</title>
        <authorList>
            <person name="Goeker M."/>
        </authorList>
    </citation>
    <scope>NUCLEOTIDE SEQUENCE [LARGE SCALE GENOMIC DNA]</scope>
    <source>
        <strain evidence="2 3">DSM 100059</strain>
    </source>
</reference>
<dbReference type="Gene3D" id="3.10.180.10">
    <property type="entry name" value="2,3-Dihydroxybiphenyl 1,2-Dioxygenase, domain 1"/>
    <property type="match status" value="1"/>
</dbReference>
<protein>
    <recommendedName>
        <fullName evidence="1">VOC domain-containing protein</fullName>
    </recommendedName>
</protein>
<keyword evidence="3" id="KW-1185">Reference proteome</keyword>
<evidence type="ECO:0000313" key="3">
    <source>
        <dbReference type="Proteomes" id="UP000294498"/>
    </source>
</evidence>
<dbReference type="CDD" id="cd07247">
    <property type="entry name" value="SgaA_N_like"/>
    <property type="match status" value="1"/>
</dbReference>
<dbReference type="Proteomes" id="UP000294498">
    <property type="component" value="Unassembled WGS sequence"/>
</dbReference>
<dbReference type="Pfam" id="PF00903">
    <property type="entry name" value="Glyoxalase"/>
    <property type="match status" value="1"/>
</dbReference>
<comment type="caution">
    <text evidence="2">The sequence shown here is derived from an EMBL/GenBank/DDBJ whole genome shotgun (WGS) entry which is preliminary data.</text>
</comment>
<dbReference type="SUPFAM" id="SSF54593">
    <property type="entry name" value="Glyoxalase/Bleomycin resistance protein/Dihydroxybiphenyl dioxygenase"/>
    <property type="match status" value="1"/>
</dbReference>
<dbReference type="EMBL" id="SODV01000001">
    <property type="protein sequence ID" value="TDX02360.1"/>
    <property type="molecule type" value="Genomic_DNA"/>
</dbReference>
<dbReference type="PANTHER" id="PTHR33993:SF2">
    <property type="entry name" value="VOC DOMAIN-CONTAINING PROTEIN"/>
    <property type="match status" value="1"/>
</dbReference>
<dbReference type="InterPro" id="IPR037523">
    <property type="entry name" value="VOC_core"/>
</dbReference>
<dbReference type="InterPro" id="IPR029068">
    <property type="entry name" value="Glyas_Bleomycin-R_OHBP_Dase"/>
</dbReference>
<dbReference type="InterPro" id="IPR004360">
    <property type="entry name" value="Glyas_Fos-R_dOase_dom"/>
</dbReference>
<feature type="domain" description="VOC" evidence="1">
    <location>
        <begin position="9"/>
        <end position="118"/>
    </location>
</feature>
<accession>A0A4R8DVB1</accession>
<sequence length="118" mass="12941">MSNTTTTHPVVHFEIGCRDLEKTTAFYTGIFGWAPTPIPQASLLNTQSPEGIQGHITALGHEPHQYVLFYIRTADIEDSLQKIEAAGGRKVVGPFPLPDGRKFAWFSDPEGNMVGLTT</sequence>
<dbReference type="AlphaFoldDB" id="A0A4R8DVB1"/>
<dbReference type="OrthoDB" id="9804907at2"/>
<evidence type="ECO:0000313" key="2">
    <source>
        <dbReference type="EMBL" id="TDX02360.1"/>
    </source>
</evidence>
<evidence type="ECO:0000259" key="1">
    <source>
        <dbReference type="PROSITE" id="PS51819"/>
    </source>
</evidence>
<name>A0A4R8DVB1_9BACT</name>